<dbReference type="GO" id="GO:0016020">
    <property type="term" value="C:membrane"/>
    <property type="evidence" value="ECO:0007669"/>
    <property type="project" value="UniProtKB-SubCell"/>
</dbReference>
<protein>
    <submittedName>
        <fullName evidence="6">Polycystic kidney disease protein 1-like 2</fullName>
    </submittedName>
</protein>
<dbReference type="RefSeq" id="XP_019620860.1">
    <property type="nucleotide sequence ID" value="XM_019765301.1"/>
</dbReference>
<dbReference type="PANTHER" id="PTHR10877:SF194">
    <property type="entry name" value="LOCATION OF VULVA DEFECTIVE 1"/>
    <property type="match status" value="1"/>
</dbReference>
<dbReference type="SMART" id="SM00303">
    <property type="entry name" value="GPS"/>
    <property type="match status" value="1"/>
</dbReference>
<evidence type="ECO:0000313" key="5">
    <source>
        <dbReference type="Proteomes" id="UP000515135"/>
    </source>
</evidence>
<comment type="subcellular location">
    <subcellularLocation>
        <location evidence="1">Membrane</location>
    </subcellularLocation>
</comment>
<dbReference type="GO" id="GO:0005262">
    <property type="term" value="F:calcium channel activity"/>
    <property type="evidence" value="ECO:0007669"/>
    <property type="project" value="TreeGrafter"/>
</dbReference>
<sequence length="477" mass="53061">MQYLSNNREQGNCGESLPTECELMTLPGALEMIFNLSSTVDSAEHVKVLAQTTDLLLKSSQKLNMDDQVAAGYIIGKLARAMERLSEKGVRFPDMKPAATAIIDTASTLMEAGVQEEVTLEDQSHFLPPRKRKAYREKLEKERREKQQQLWKLEKEVISKLVEEVNNVAQAVSATPDIPGSTTLGTRSMQLVLDTESGSEMGNAPVSIPAGQVRFPDVRALSPFAASRRNVEWKITGFTDNPYVWDRSAEDIQSSVVDVTLEDDLGNEIPVKDLSEEITIVLQNNPEIFRVGHLVNYKYYDNATMVLRQFTARENQTFGVTLTVRTTSYISSARIYGKMGGDPNDTDHDFSKLLTSDDFDISGTVGNQTFTAFFLIFVGKVNNGSGQYTLGLQIDECEEHGCSYTTDMVSMGCLFWDTDDDTWKGDGCKVSSKTTREQTVCLCDHLTPFGVEITRVPNNPHDTQSVILPDRPLTCRA</sequence>
<dbReference type="InterPro" id="IPR051223">
    <property type="entry name" value="Polycystin"/>
</dbReference>
<reference evidence="6" key="1">
    <citation type="submission" date="2025-08" db="UniProtKB">
        <authorList>
            <consortium name="RefSeq"/>
        </authorList>
    </citation>
    <scope>IDENTIFICATION</scope>
    <source>
        <tissue evidence="6">Gonad</tissue>
    </source>
</reference>
<evidence type="ECO:0000313" key="6">
    <source>
        <dbReference type="RefSeq" id="XP_019620860.1"/>
    </source>
</evidence>
<dbReference type="Proteomes" id="UP000515135">
    <property type="component" value="Unplaced"/>
</dbReference>
<evidence type="ECO:0000256" key="4">
    <source>
        <dbReference type="ARBA" id="ARBA00023136"/>
    </source>
</evidence>
<dbReference type="KEGG" id="bbel:109467358"/>
<dbReference type="InterPro" id="IPR000203">
    <property type="entry name" value="GPS"/>
</dbReference>
<evidence type="ECO:0000256" key="1">
    <source>
        <dbReference type="ARBA" id="ARBA00004370"/>
    </source>
</evidence>
<dbReference type="InterPro" id="IPR046338">
    <property type="entry name" value="GAIN_dom_sf"/>
</dbReference>
<keyword evidence="3" id="KW-1133">Transmembrane helix</keyword>
<name>A0A6P4XW23_BRABE</name>
<dbReference type="AlphaFoldDB" id="A0A6P4XW23"/>
<evidence type="ECO:0000256" key="2">
    <source>
        <dbReference type="ARBA" id="ARBA00022692"/>
    </source>
</evidence>
<accession>A0A6P4XW23</accession>
<dbReference type="PANTHER" id="PTHR10877">
    <property type="entry name" value="POLYCYSTIN FAMILY MEMBER"/>
    <property type="match status" value="1"/>
</dbReference>
<evidence type="ECO:0000256" key="3">
    <source>
        <dbReference type="ARBA" id="ARBA00022989"/>
    </source>
</evidence>
<dbReference type="GeneID" id="109467358"/>
<keyword evidence="5" id="KW-1185">Reference proteome</keyword>
<organism evidence="5 6">
    <name type="scientific">Branchiostoma belcheri</name>
    <name type="common">Amphioxus</name>
    <dbReference type="NCBI Taxonomy" id="7741"/>
    <lineage>
        <taxon>Eukaryota</taxon>
        <taxon>Metazoa</taxon>
        <taxon>Chordata</taxon>
        <taxon>Cephalochordata</taxon>
        <taxon>Leptocardii</taxon>
        <taxon>Amphioxiformes</taxon>
        <taxon>Branchiostomatidae</taxon>
        <taxon>Branchiostoma</taxon>
    </lineage>
</organism>
<keyword evidence="2" id="KW-0812">Transmembrane</keyword>
<keyword evidence="4" id="KW-0472">Membrane</keyword>
<proteinExistence type="predicted"/>
<dbReference type="Pfam" id="PF01825">
    <property type="entry name" value="GPS"/>
    <property type="match status" value="1"/>
</dbReference>
<gene>
    <name evidence="6" type="primary">LOC109467358</name>
</gene>
<dbReference type="GO" id="GO:0050982">
    <property type="term" value="P:detection of mechanical stimulus"/>
    <property type="evidence" value="ECO:0007669"/>
    <property type="project" value="TreeGrafter"/>
</dbReference>
<dbReference type="Gene3D" id="2.60.220.50">
    <property type="match status" value="1"/>
</dbReference>